<dbReference type="Proteomes" id="UP000018144">
    <property type="component" value="Unassembled WGS sequence"/>
</dbReference>
<keyword evidence="1" id="KW-0472">Membrane</keyword>
<organism evidence="2 3">
    <name type="scientific">Pyronema omphalodes (strain CBS 100304)</name>
    <name type="common">Pyronema confluens</name>
    <dbReference type="NCBI Taxonomy" id="1076935"/>
    <lineage>
        <taxon>Eukaryota</taxon>
        <taxon>Fungi</taxon>
        <taxon>Dikarya</taxon>
        <taxon>Ascomycota</taxon>
        <taxon>Pezizomycotina</taxon>
        <taxon>Pezizomycetes</taxon>
        <taxon>Pezizales</taxon>
        <taxon>Pyronemataceae</taxon>
        <taxon>Pyronema</taxon>
    </lineage>
</organism>
<dbReference type="AlphaFoldDB" id="U4LK55"/>
<evidence type="ECO:0000256" key="1">
    <source>
        <dbReference type="SAM" id="Phobius"/>
    </source>
</evidence>
<protein>
    <submittedName>
        <fullName evidence="2">Uncharacterized protein</fullName>
    </submittedName>
</protein>
<name>U4LK55_PYROM</name>
<evidence type="ECO:0000313" key="3">
    <source>
        <dbReference type="Proteomes" id="UP000018144"/>
    </source>
</evidence>
<reference evidence="2 3" key="1">
    <citation type="journal article" date="2013" name="PLoS Genet.">
        <title>The genome and development-dependent transcriptomes of Pyronema confluens: a window into fungal evolution.</title>
        <authorList>
            <person name="Traeger S."/>
            <person name="Altegoer F."/>
            <person name="Freitag M."/>
            <person name="Gabaldon T."/>
            <person name="Kempken F."/>
            <person name="Kumar A."/>
            <person name="Marcet-Houben M."/>
            <person name="Poggeler S."/>
            <person name="Stajich J.E."/>
            <person name="Nowrousian M."/>
        </authorList>
    </citation>
    <scope>NUCLEOTIDE SEQUENCE [LARGE SCALE GENOMIC DNA]</scope>
    <source>
        <strain evidence="3">CBS 100304</strain>
        <tissue evidence="2">Vegetative mycelium</tissue>
    </source>
</reference>
<proteinExistence type="predicted"/>
<keyword evidence="1" id="KW-0812">Transmembrane</keyword>
<accession>U4LK55</accession>
<evidence type="ECO:0000313" key="2">
    <source>
        <dbReference type="EMBL" id="CCX13076.1"/>
    </source>
</evidence>
<feature type="transmembrane region" description="Helical" evidence="1">
    <location>
        <begin position="12"/>
        <end position="34"/>
    </location>
</feature>
<dbReference type="EMBL" id="HF935777">
    <property type="protein sequence ID" value="CCX13076.1"/>
    <property type="molecule type" value="Genomic_DNA"/>
</dbReference>
<keyword evidence="1" id="KW-1133">Transmembrane helix</keyword>
<sequence>MGQMLSTIYTAVTGLINFSCSIADIITAPISYVIDLIDKIIYAIVASLIALGLIAIACLAIFYLGLS</sequence>
<gene>
    <name evidence="2" type="ORF">PCON_12669</name>
</gene>
<keyword evidence="3" id="KW-1185">Reference proteome</keyword>
<feature type="transmembrane region" description="Helical" evidence="1">
    <location>
        <begin position="40"/>
        <end position="66"/>
    </location>
</feature>